<evidence type="ECO:0000256" key="4">
    <source>
        <dbReference type="ARBA" id="ARBA00022679"/>
    </source>
</evidence>
<evidence type="ECO:0000256" key="6">
    <source>
        <dbReference type="ARBA" id="ARBA00022729"/>
    </source>
</evidence>
<evidence type="ECO:0000256" key="17">
    <source>
        <dbReference type="PIRNR" id="PIRNR000641"/>
    </source>
</evidence>
<protein>
    <recommendedName>
        <fullName evidence="17">Receptor-like serine/threonine-protein kinase</fullName>
        <ecNumber evidence="17">2.7.11.1</ecNumber>
    </recommendedName>
</protein>
<dbReference type="SUPFAM" id="SSF56112">
    <property type="entry name" value="Protein kinase-like (PK-like)"/>
    <property type="match status" value="1"/>
</dbReference>
<dbReference type="EC" id="2.7.11.1" evidence="17"/>
<feature type="chain" id="PRO_5015157385" description="Receptor-like serine/threonine-protein kinase" evidence="19">
    <location>
        <begin position="25"/>
        <end position="847"/>
    </location>
</feature>
<comment type="similarity">
    <text evidence="17">Belongs to the protein kinase superfamily. Ser/Thr protein kinase family.</text>
</comment>
<dbReference type="Pfam" id="PF07714">
    <property type="entry name" value="PK_Tyr_Ser-Thr"/>
    <property type="match status" value="1"/>
</dbReference>
<keyword evidence="6 19" id="KW-0732">Signal</keyword>
<dbReference type="PROSITE" id="PS00107">
    <property type="entry name" value="PROTEIN_KINASE_ATP"/>
    <property type="match status" value="1"/>
</dbReference>
<dbReference type="Gene3D" id="2.90.10.10">
    <property type="entry name" value="Bulb-type lectin domain"/>
    <property type="match status" value="2"/>
</dbReference>
<dbReference type="SUPFAM" id="SSF51110">
    <property type="entry name" value="alpha-D-mannose-specific plant lectins"/>
    <property type="match status" value="1"/>
</dbReference>
<name>A0A2P5B3Y8_TREOI</name>
<keyword evidence="8 17" id="KW-0418">Kinase</keyword>
<dbReference type="EMBL" id="JXTC01000614">
    <property type="protein sequence ID" value="PON43479.1"/>
    <property type="molecule type" value="Genomic_DNA"/>
</dbReference>
<dbReference type="PIRSF" id="PIRSF000641">
    <property type="entry name" value="SRK"/>
    <property type="match status" value="1"/>
</dbReference>
<keyword evidence="23" id="KW-1185">Reference proteome</keyword>
<keyword evidence="12" id="KW-1015">Disulfide bond</keyword>
<dbReference type="PROSITE" id="PS50011">
    <property type="entry name" value="PROTEIN_KINASE_DOM"/>
    <property type="match status" value="1"/>
</dbReference>
<dbReference type="GO" id="GO:0005524">
    <property type="term" value="F:ATP binding"/>
    <property type="evidence" value="ECO:0007669"/>
    <property type="project" value="UniProtKB-UniRule"/>
</dbReference>
<dbReference type="InterPro" id="IPR036426">
    <property type="entry name" value="Bulb-type_lectin_dom_sf"/>
</dbReference>
<proteinExistence type="inferred from homology"/>
<keyword evidence="3" id="KW-0245">EGF-like domain</keyword>
<dbReference type="PROSITE" id="PS50927">
    <property type="entry name" value="BULB_LECTIN"/>
    <property type="match status" value="1"/>
</dbReference>
<keyword evidence="14" id="KW-0325">Glycoprotein</keyword>
<evidence type="ECO:0000256" key="9">
    <source>
        <dbReference type="ARBA" id="ARBA00022840"/>
    </source>
</evidence>
<keyword evidence="7 17" id="KW-0547">Nucleotide-binding</keyword>
<comment type="caution">
    <text evidence="22">The sequence shown here is derived from an EMBL/GenBank/DDBJ whole genome shotgun (WGS) entry which is preliminary data.</text>
</comment>
<evidence type="ECO:0000313" key="23">
    <source>
        <dbReference type="Proteomes" id="UP000237000"/>
    </source>
</evidence>
<evidence type="ECO:0000256" key="8">
    <source>
        <dbReference type="ARBA" id="ARBA00022777"/>
    </source>
</evidence>
<keyword evidence="2 17" id="KW-0723">Serine/threonine-protein kinase</keyword>
<evidence type="ECO:0000256" key="16">
    <source>
        <dbReference type="ARBA" id="ARBA00048679"/>
    </source>
</evidence>
<dbReference type="FunFam" id="1.10.510.10:FF:000537">
    <property type="entry name" value="Putative receptor-like protein kinase"/>
    <property type="match status" value="1"/>
</dbReference>
<dbReference type="Gene3D" id="3.30.200.20">
    <property type="entry name" value="Phosphorylase Kinase, domain 1"/>
    <property type="match status" value="1"/>
</dbReference>
<dbReference type="InterPro" id="IPR051343">
    <property type="entry name" value="G-type_lectin_kinases/EP1-like"/>
</dbReference>
<evidence type="ECO:0000313" key="22">
    <source>
        <dbReference type="EMBL" id="PON43479.1"/>
    </source>
</evidence>
<keyword evidence="4 17" id="KW-0808">Transferase</keyword>
<keyword evidence="10" id="KW-1133">Transmembrane helix</keyword>
<dbReference type="SMART" id="SM00220">
    <property type="entry name" value="S_TKc"/>
    <property type="match status" value="1"/>
</dbReference>
<dbReference type="SMART" id="SM00108">
    <property type="entry name" value="B_lectin"/>
    <property type="match status" value="1"/>
</dbReference>
<feature type="domain" description="Protein kinase" evidence="20">
    <location>
        <begin position="559"/>
        <end position="835"/>
    </location>
</feature>
<dbReference type="FunFam" id="3.30.200.20:FF:000059">
    <property type="entry name" value="S-receptor-like serine/threonine-protein kinase"/>
    <property type="match status" value="1"/>
</dbReference>
<evidence type="ECO:0000259" key="20">
    <source>
        <dbReference type="PROSITE" id="PS50011"/>
    </source>
</evidence>
<keyword evidence="5" id="KW-0812">Transmembrane</keyword>
<dbReference type="InterPro" id="IPR024171">
    <property type="entry name" value="SRK-like_kinase"/>
</dbReference>
<feature type="binding site" evidence="18">
    <location>
        <position position="590"/>
    </location>
    <ligand>
        <name>ATP</name>
        <dbReference type="ChEBI" id="CHEBI:30616"/>
    </ligand>
</feature>
<evidence type="ECO:0000256" key="15">
    <source>
        <dbReference type="ARBA" id="ARBA00047899"/>
    </source>
</evidence>
<evidence type="ECO:0000256" key="14">
    <source>
        <dbReference type="ARBA" id="ARBA00023180"/>
    </source>
</evidence>
<dbReference type="Proteomes" id="UP000237000">
    <property type="component" value="Unassembled WGS sequence"/>
</dbReference>
<evidence type="ECO:0000256" key="5">
    <source>
        <dbReference type="ARBA" id="ARBA00022692"/>
    </source>
</evidence>
<evidence type="ECO:0000256" key="10">
    <source>
        <dbReference type="ARBA" id="ARBA00022989"/>
    </source>
</evidence>
<dbReference type="GO" id="GO:0016020">
    <property type="term" value="C:membrane"/>
    <property type="evidence" value="ECO:0007669"/>
    <property type="project" value="UniProtKB-SubCell"/>
</dbReference>
<evidence type="ECO:0000256" key="2">
    <source>
        <dbReference type="ARBA" id="ARBA00022527"/>
    </source>
</evidence>
<dbReference type="InterPro" id="IPR017441">
    <property type="entry name" value="Protein_kinase_ATP_BS"/>
</dbReference>
<evidence type="ECO:0000256" key="19">
    <source>
        <dbReference type="SAM" id="SignalP"/>
    </source>
</evidence>
<organism evidence="22 23">
    <name type="scientific">Trema orientale</name>
    <name type="common">Charcoal tree</name>
    <name type="synonym">Celtis orientalis</name>
    <dbReference type="NCBI Taxonomy" id="63057"/>
    <lineage>
        <taxon>Eukaryota</taxon>
        <taxon>Viridiplantae</taxon>
        <taxon>Streptophyta</taxon>
        <taxon>Embryophyta</taxon>
        <taxon>Tracheophyta</taxon>
        <taxon>Spermatophyta</taxon>
        <taxon>Magnoliopsida</taxon>
        <taxon>eudicotyledons</taxon>
        <taxon>Gunneridae</taxon>
        <taxon>Pentapetalae</taxon>
        <taxon>rosids</taxon>
        <taxon>fabids</taxon>
        <taxon>Rosales</taxon>
        <taxon>Cannabaceae</taxon>
        <taxon>Trema</taxon>
    </lineage>
</organism>
<comment type="catalytic activity">
    <reaction evidence="15 17">
        <text>L-threonyl-[protein] + ATP = O-phospho-L-threonyl-[protein] + ADP + H(+)</text>
        <dbReference type="Rhea" id="RHEA:46608"/>
        <dbReference type="Rhea" id="RHEA-COMP:11060"/>
        <dbReference type="Rhea" id="RHEA-COMP:11605"/>
        <dbReference type="ChEBI" id="CHEBI:15378"/>
        <dbReference type="ChEBI" id="CHEBI:30013"/>
        <dbReference type="ChEBI" id="CHEBI:30616"/>
        <dbReference type="ChEBI" id="CHEBI:61977"/>
        <dbReference type="ChEBI" id="CHEBI:456216"/>
        <dbReference type="EC" id="2.7.11.1"/>
    </reaction>
</comment>
<evidence type="ECO:0000259" key="21">
    <source>
        <dbReference type="PROSITE" id="PS50927"/>
    </source>
</evidence>
<feature type="signal peptide" evidence="19">
    <location>
        <begin position="1"/>
        <end position="24"/>
    </location>
</feature>
<comment type="subcellular location">
    <subcellularLocation>
        <location evidence="1">Membrane</location>
        <topology evidence="1">Single-pass type I membrane protein</topology>
    </subcellularLocation>
</comment>
<dbReference type="OrthoDB" id="1147195at2759"/>
<dbReference type="PANTHER" id="PTHR47976:SF49">
    <property type="entry name" value="RECEPTOR-LIKE SERINE_THREONINE-PROTEIN KINASE"/>
    <property type="match status" value="1"/>
</dbReference>
<dbReference type="InterPro" id="IPR000719">
    <property type="entry name" value="Prot_kinase_dom"/>
</dbReference>
<evidence type="ECO:0000256" key="7">
    <source>
        <dbReference type="ARBA" id="ARBA00022741"/>
    </source>
</evidence>
<comment type="catalytic activity">
    <reaction evidence="16 17">
        <text>L-seryl-[protein] + ATP = O-phospho-L-seryl-[protein] + ADP + H(+)</text>
        <dbReference type="Rhea" id="RHEA:17989"/>
        <dbReference type="Rhea" id="RHEA-COMP:9863"/>
        <dbReference type="Rhea" id="RHEA-COMP:11604"/>
        <dbReference type="ChEBI" id="CHEBI:15378"/>
        <dbReference type="ChEBI" id="CHEBI:29999"/>
        <dbReference type="ChEBI" id="CHEBI:30616"/>
        <dbReference type="ChEBI" id="CHEBI:83421"/>
        <dbReference type="ChEBI" id="CHEBI:456216"/>
        <dbReference type="EC" id="2.7.11.1"/>
    </reaction>
</comment>
<dbReference type="Gene3D" id="1.10.510.10">
    <property type="entry name" value="Transferase(Phosphotransferase) domain 1"/>
    <property type="match status" value="1"/>
</dbReference>
<dbReference type="InterPro" id="IPR001245">
    <property type="entry name" value="Ser-Thr/Tyr_kinase_cat_dom"/>
</dbReference>
<keyword evidence="11" id="KW-0472">Membrane</keyword>
<evidence type="ECO:0000256" key="18">
    <source>
        <dbReference type="PROSITE-ProRule" id="PRU10141"/>
    </source>
</evidence>
<dbReference type="InterPro" id="IPR001480">
    <property type="entry name" value="Bulb-type_lectin_dom"/>
</dbReference>
<dbReference type="InterPro" id="IPR011009">
    <property type="entry name" value="Kinase-like_dom_sf"/>
</dbReference>
<evidence type="ECO:0000256" key="13">
    <source>
        <dbReference type="ARBA" id="ARBA00023170"/>
    </source>
</evidence>
<keyword evidence="9 17" id="KW-0067">ATP-binding</keyword>
<reference evidence="23" key="1">
    <citation type="submission" date="2016-06" db="EMBL/GenBank/DDBJ databases">
        <title>Parallel loss of symbiosis genes in relatives of nitrogen-fixing non-legume Parasponia.</title>
        <authorList>
            <person name="Van Velzen R."/>
            <person name="Holmer R."/>
            <person name="Bu F."/>
            <person name="Rutten L."/>
            <person name="Van Zeijl A."/>
            <person name="Liu W."/>
            <person name="Santuari L."/>
            <person name="Cao Q."/>
            <person name="Sharma T."/>
            <person name="Shen D."/>
            <person name="Roswanjaya Y."/>
            <person name="Wardhani T."/>
            <person name="Kalhor M.S."/>
            <person name="Jansen J."/>
            <person name="Van den Hoogen J."/>
            <person name="Gungor B."/>
            <person name="Hartog M."/>
            <person name="Hontelez J."/>
            <person name="Verver J."/>
            <person name="Yang W.-C."/>
            <person name="Schijlen E."/>
            <person name="Repin R."/>
            <person name="Schilthuizen M."/>
            <person name="Schranz E."/>
            <person name="Heidstra R."/>
            <person name="Miyata K."/>
            <person name="Fedorova E."/>
            <person name="Kohlen W."/>
            <person name="Bisseling T."/>
            <person name="Smit S."/>
            <person name="Geurts R."/>
        </authorList>
    </citation>
    <scope>NUCLEOTIDE SEQUENCE [LARGE SCALE GENOMIC DNA]</scope>
    <source>
        <strain evidence="23">cv. RG33-2</strain>
    </source>
</reference>
<gene>
    <name evidence="22" type="ORF">TorRG33x02_333730</name>
</gene>
<evidence type="ECO:0000256" key="3">
    <source>
        <dbReference type="ARBA" id="ARBA00022536"/>
    </source>
</evidence>
<dbReference type="GO" id="GO:0106310">
    <property type="term" value="F:protein serine kinase activity"/>
    <property type="evidence" value="ECO:0007669"/>
    <property type="project" value="RHEA"/>
</dbReference>
<dbReference type="AlphaFoldDB" id="A0A2P5B3Y8"/>
<keyword evidence="13 22" id="KW-0675">Receptor</keyword>
<dbReference type="GO" id="GO:0004674">
    <property type="term" value="F:protein serine/threonine kinase activity"/>
    <property type="evidence" value="ECO:0007669"/>
    <property type="project" value="UniProtKB-KW"/>
</dbReference>
<dbReference type="PANTHER" id="PTHR47976">
    <property type="entry name" value="G-TYPE LECTIN S-RECEPTOR-LIKE SERINE/THREONINE-PROTEIN KINASE SD2-5"/>
    <property type="match status" value="1"/>
</dbReference>
<accession>A0A2P5B3Y8</accession>
<feature type="domain" description="Bulb-type lectin" evidence="21">
    <location>
        <begin position="46"/>
        <end position="178"/>
    </location>
</feature>
<dbReference type="STRING" id="63057.A0A2P5B3Y8"/>
<dbReference type="InParanoid" id="A0A2P5B3Y8"/>
<sequence length="847" mass="93571">MAFVTPVVILLKLVLCVFLISVNGQAQTNHSNIIKLGSSLSPNFTCTTNDLLKNISSSSCWFSPSGLFAFGFYPHRDGFAVGTWMVNQTETTIVWTANRYDPPLSSNTTLELTEKGLLLRTNVTTSDGDHNNVTSKFLVAVPSDDGVDKIGTSSAALLDSGNFVVYGGKNSSDDDSIVWQSFDFPTDTILVGQNLSAGDELVSSVSKTDHSSGIFFLSMQGGGIGNLVLYPVNSSNTSEDAYWVPDTASHFYDNLSLNCTGSLFLGDSYSDQYMVLANGSSSSSYSPADNREKSSSIIYRATLDADGILRTYSHHYKFLMKSITSSVSVEWSALDNQCEVKGFCGFNSFCELKGKKADCYCYPGFAFVNPKSKSLGCYRNFTSDSCKTENNNVNPRTRSYNITSLEKMRWVDNPYSEVPMKKEACSKSCLAECDCWAVLHTSGKCQKFNLPLRYGKIDPTISSTAFFKVERLGNNGNQGPATKPETVTQSRNSQILIVLGSSLGSIAFLCSCLAISSLILYKQRVLRYNKLLKENVNLGSAQDFGLQAFSYSELEEATEGFKEELGRGLFGAVYKGALSNGGNIRAIAVKRLENFVEEGIREFRAEISTIGRTHHRNLVQLLGFCIEGSQRLLVYEFMSNGSLADLLFKATTRPLWKDRVRFILEVAKGMLYLHEECWVHIIHCNLKPQNVLLDDNWTARISDFGFARLLLTPSQYKMSGESVEGKTGYSAPECQKNALISVKADVYSFGIVLLEIICCRRNIDLKVSNNEEIALSSWAYNCFVAGELNKLVEGDQNVDAKRLERMVKVGLWCIQDDPDLRPSMKSVILMLEGTMDVPPLPSNFATV</sequence>
<evidence type="ECO:0000256" key="11">
    <source>
        <dbReference type="ARBA" id="ARBA00023136"/>
    </source>
</evidence>
<dbReference type="FunFam" id="2.90.10.10:FF:000026">
    <property type="entry name" value="Serine/threonine-protein kinase"/>
    <property type="match status" value="1"/>
</dbReference>
<evidence type="ECO:0000256" key="12">
    <source>
        <dbReference type="ARBA" id="ARBA00023157"/>
    </source>
</evidence>
<evidence type="ECO:0000256" key="1">
    <source>
        <dbReference type="ARBA" id="ARBA00004479"/>
    </source>
</evidence>
<dbReference type="Pfam" id="PF01453">
    <property type="entry name" value="B_lectin"/>
    <property type="match status" value="1"/>
</dbReference>